<dbReference type="FunFam" id="3.40.50.2020:FF:000022">
    <property type="entry name" value="Adenine phosphoribosyltransferase 1"/>
    <property type="match status" value="1"/>
</dbReference>
<comment type="catalytic activity">
    <reaction evidence="1">
        <text>AMP + diphosphate = 5-phospho-alpha-D-ribose 1-diphosphate + adenine</text>
        <dbReference type="Rhea" id="RHEA:16609"/>
        <dbReference type="ChEBI" id="CHEBI:16708"/>
        <dbReference type="ChEBI" id="CHEBI:33019"/>
        <dbReference type="ChEBI" id="CHEBI:58017"/>
        <dbReference type="ChEBI" id="CHEBI:456215"/>
        <dbReference type="EC" id="2.4.2.7"/>
    </reaction>
</comment>
<dbReference type="AlphaFoldDB" id="A0A8S1JAG1"/>
<dbReference type="InterPro" id="IPR000836">
    <property type="entry name" value="PRTase_dom"/>
</dbReference>
<organism evidence="13 14">
    <name type="scientific">Ostreobium quekettii</name>
    <dbReference type="NCBI Taxonomy" id="121088"/>
    <lineage>
        <taxon>Eukaryota</taxon>
        <taxon>Viridiplantae</taxon>
        <taxon>Chlorophyta</taxon>
        <taxon>core chlorophytes</taxon>
        <taxon>Ulvophyceae</taxon>
        <taxon>TCBD clade</taxon>
        <taxon>Bryopsidales</taxon>
        <taxon>Ostreobineae</taxon>
        <taxon>Ostreobiaceae</taxon>
        <taxon>Ostreobium</taxon>
    </lineage>
</organism>
<feature type="domain" description="Phosphoribosyltransferase" evidence="12">
    <location>
        <begin position="73"/>
        <end position="201"/>
    </location>
</feature>
<evidence type="ECO:0000256" key="5">
    <source>
        <dbReference type="ARBA" id="ARBA00011738"/>
    </source>
</evidence>
<evidence type="ECO:0000256" key="8">
    <source>
        <dbReference type="ARBA" id="ARBA00022676"/>
    </source>
</evidence>
<dbReference type="InterPro" id="IPR029057">
    <property type="entry name" value="PRTase-like"/>
</dbReference>
<keyword evidence="7" id="KW-0963">Cytoplasm</keyword>
<comment type="pathway">
    <text evidence="3">Purine metabolism; AMP biosynthesis via salvage pathway; AMP from adenine: step 1/1.</text>
</comment>
<dbReference type="InterPro" id="IPR050120">
    <property type="entry name" value="Adenine_PRTase"/>
</dbReference>
<protein>
    <recommendedName>
        <fullName evidence="6">adenine phosphoribosyltransferase</fullName>
        <ecNumber evidence="6">2.4.2.7</ecNumber>
    </recommendedName>
</protein>
<evidence type="ECO:0000256" key="2">
    <source>
        <dbReference type="ARBA" id="ARBA00004496"/>
    </source>
</evidence>
<dbReference type="EMBL" id="CAJHUC010001315">
    <property type="protein sequence ID" value="CAD7700648.1"/>
    <property type="molecule type" value="Genomic_DNA"/>
</dbReference>
<keyword evidence="14" id="KW-1185">Reference proteome</keyword>
<dbReference type="EC" id="2.4.2.7" evidence="6"/>
<evidence type="ECO:0000256" key="7">
    <source>
        <dbReference type="ARBA" id="ARBA00022490"/>
    </source>
</evidence>
<evidence type="ECO:0000256" key="3">
    <source>
        <dbReference type="ARBA" id="ARBA00004659"/>
    </source>
</evidence>
<dbReference type="Proteomes" id="UP000708148">
    <property type="component" value="Unassembled WGS sequence"/>
</dbReference>
<proteinExistence type="inferred from homology"/>
<evidence type="ECO:0000313" key="14">
    <source>
        <dbReference type="Proteomes" id="UP000708148"/>
    </source>
</evidence>
<dbReference type="PANTHER" id="PTHR11776">
    <property type="entry name" value="ADENINE PHOSPHORIBOSYLTRANSFERASE"/>
    <property type="match status" value="1"/>
</dbReference>
<dbReference type="NCBIfam" id="TIGR01090">
    <property type="entry name" value="apt"/>
    <property type="match status" value="1"/>
</dbReference>
<dbReference type="CDD" id="cd06223">
    <property type="entry name" value="PRTases_typeI"/>
    <property type="match status" value="1"/>
</dbReference>
<evidence type="ECO:0000256" key="6">
    <source>
        <dbReference type="ARBA" id="ARBA00011893"/>
    </source>
</evidence>
<dbReference type="Pfam" id="PF00156">
    <property type="entry name" value="Pribosyltran"/>
    <property type="match status" value="1"/>
</dbReference>
<dbReference type="GO" id="GO:0006166">
    <property type="term" value="P:purine ribonucleoside salvage"/>
    <property type="evidence" value="ECO:0007669"/>
    <property type="project" value="UniProtKB-KW"/>
</dbReference>
<dbReference type="PANTHER" id="PTHR11776:SF7">
    <property type="entry name" value="PHOSPHORIBOSYLTRANSFERASE DOMAIN-CONTAINING PROTEIN"/>
    <property type="match status" value="1"/>
</dbReference>
<reference evidence="13" key="1">
    <citation type="submission" date="2020-12" db="EMBL/GenBank/DDBJ databases">
        <authorList>
            <person name="Iha C."/>
        </authorList>
    </citation>
    <scope>NUCLEOTIDE SEQUENCE</scope>
</reference>
<sequence length="221" mass="23875">MFAPLRLHPTPSPALLCRPSPRPTSARPTRLHPPSAAVPAMAERSREQVIAESIREIPDFPKPGIQFYDITTTLLDPAAFKACVDLLVERYQGKNIDAVAGFEARGLIFGAPLALALGCAFVPLRKPKKLPGETIGEEYELEYGSDRIEMHVGAVKEKQRVLLVDDLIATGGTMAAGARLMDRVGAEVVEAAVVIELPDLKGREKLPSNCPLFVMVQKAGA</sequence>
<dbReference type="NCBIfam" id="NF002636">
    <property type="entry name" value="PRK02304.1-5"/>
    <property type="match status" value="1"/>
</dbReference>
<evidence type="ECO:0000256" key="9">
    <source>
        <dbReference type="ARBA" id="ARBA00022679"/>
    </source>
</evidence>
<dbReference type="InterPro" id="IPR005764">
    <property type="entry name" value="Ade_phspho_trans"/>
</dbReference>
<comment type="similarity">
    <text evidence="4">Belongs to the purine/pyrimidine phosphoribosyltransferase family.</text>
</comment>
<evidence type="ECO:0000313" key="13">
    <source>
        <dbReference type="EMBL" id="CAD7700648.1"/>
    </source>
</evidence>
<dbReference type="NCBIfam" id="NF002634">
    <property type="entry name" value="PRK02304.1-3"/>
    <property type="match status" value="1"/>
</dbReference>
<dbReference type="GO" id="GO:0006168">
    <property type="term" value="P:adenine salvage"/>
    <property type="evidence" value="ECO:0007669"/>
    <property type="project" value="InterPro"/>
</dbReference>
<comment type="caution">
    <text evidence="13">The sequence shown here is derived from an EMBL/GenBank/DDBJ whole genome shotgun (WGS) entry which is preliminary data.</text>
</comment>
<comment type="subcellular location">
    <subcellularLocation>
        <location evidence="2">Cytoplasm</location>
    </subcellularLocation>
</comment>
<dbReference type="Gene3D" id="3.40.50.2020">
    <property type="match status" value="1"/>
</dbReference>
<evidence type="ECO:0000256" key="4">
    <source>
        <dbReference type="ARBA" id="ARBA00008391"/>
    </source>
</evidence>
<keyword evidence="10" id="KW-0660">Purine salvage</keyword>
<dbReference type="GO" id="GO:0005829">
    <property type="term" value="C:cytosol"/>
    <property type="evidence" value="ECO:0007669"/>
    <property type="project" value="TreeGrafter"/>
</dbReference>
<comment type="subunit">
    <text evidence="5">Homodimer.</text>
</comment>
<evidence type="ECO:0000256" key="1">
    <source>
        <dbReference type="ARBA" id="ARBA00000868"/>
    </source>
</evidence>
<evidence type="ECO:0000256" key="10">
    <source>
        <dbReference type="ARBA" id="ARBA00022726"/>
    </source>
</evidence>
<name>A0A8S1JAG1_9CHLO</name>
<gene>
    <name evidence="13" type="ORF">OSTQU699_LOCUS6007</name>
</gene>
<feature type="region of interest" description="Disordered" evidence="11">
    <location>
        <begin position="1"/>
        <end position="37"/>
    </location>
</feature>
<evidence type="ECO:0000259" key="12">
    <source>
        <dbReference type="Pfam" id="PF00156"/>
    </source>
</evidence>
<evidence type="ECO:0000256" key="11">
    <source>
        <dbReference type="SAM" id="MobiDB-lite"/>
    </source>
</evidence>
<keyword evidence="9" id="KW-0808">Transferase</keyword>
<dbReference type="HAMAP" id="MF_00004">
    <property type="entry name" value="Aden_phosphoribosyltr"/>
    <property type="match status" value="1"/>
</dbReference>
<dbReference type="OrthoDB" id="363185at2759"/>
<accession>A0A8S1JAG1</accession>
<dbReference type="SUPFAM" id="SSF53271">
    <property type="entry name" value="PRTase-like"/>
    <property type="match status" value="1"/>
</dbReference>
<dbReference type="GO" id="GO:0003999">
    <property type="term" value="F:adenine phosphoribosyltransferase activity"/>
    <property type="evidence" value="ECO:0007669"/>
    <property type="project" value="UniProtKB-EC"/>
</dbReference>
<keyword evidence="8" id="KW-0328">Glycosyltransferase</keyword>